<dbReference type="AlphaFoldDB" id="A0A2P8Q3H1"/>
<comment type="similarity">
    <text evidence="6">Belongs to the bacterial ring-hydroxylating dioxygenase ferredoxin component family.</text>
</comment>
<keyword evidence="4" id="KW-0411">Iron-sulfur</keyword>
<comment type="caution">
    <text evidence="8">The sequence shown here is derived from an EMBL/GenBank/DDBJ whole genome shotgun (WGS) entry which is preliminary data.</text>
</comment>
<keyword evidence="3" id="KW-0408">Iron</keyword>
<evidence type="ECO:0000256" key="4">
    <source>
        <dbReference type="ARBA" id="ARBA00023014"/>
    </source>
</evidence>
<reference evidence="8 9" key="1">
    <citation type="submission" date="2018-03" db="EMBL/GenBank/DDBJ databases">
        <title>Streptomyces dioscori sp. nov., a novel endophytic actinobacterium isolated from bulbil of Dioscorea bulbifera L.</title>
        <authorList>
            <person name="Zhikuan W."/>
        </authorList>
    </citation>
    <scope>NUCLEOTIDE SEQUENCE [LARGE SCALE GENOMIC DNA]</scope>
    <source>
        <strain evidence="8 9">A217</strain>
    </source>
</reference>
<organism evidence="8 9">
    <name type="scientific">Streptomyces dioscori</name>
    <dbReference type="NCBI Taxonomy" id="2109333"/>
    <lineage>
        <taxon>Bacteria</taxon>
        <taxon>Bacillati</taxon>
        <taxon>Actinomycetota</taxon>
        <taxon>Actinomycetes</taxon>
        <taxon>Kitasatosporales</taxon>
        <taxon>Streptomycetaceae</taxon>
        <taxon>Streptomyces</taxon>
        <taxon>Streptomyces aurantiacus group</taxon>
    </lineage>
</organism>
<protein>
    <submittedName>
        <fullName evidence="8">(2Fe-2S)-binding protein</fullName>
    </submittedName>
</protein>
<evidence type="ECO:0000313" key="8">
    <source>
        <dbReference type="EMBL" id="PSM40773.1"/>
    </source>
</evidence>
<dbReference type="SUPFAM" id="SSF50022">
    <property type="entry name" value="ISP domain"/>
    <property type="match status" value="1"/>
</dbReference>
<dbReference type="GO" id="GO:0051537">
    <property type="term" value="F:2 iron, 2 sulfur cluster binding"/>
    <property type="evidence" value="ECO:0007669"/>
    <property type="project" value="UniProtKB-KW"/>
</dbReference>
<dbReference type="GO" id="GO:0016705">
    <property type="term" value="F:oxidoreductase activity, acting on paired donors, with incorporation or reduction of molecular oxygen"/>
    <property type="evidence" value="ECO:0007669"/>
    <property type="project" value="UniProtKB-ARBA"/>
</dbReference>
<dbReference type="InterPro" id="IPR036922">
    <property type="entry name" value="Rieske_2Fe-2S_sf"/>
</dbReference>
<keyword evidence="2" id="KW-0479">Metal-binding</keyword>
<keyword evidence="1" id="KW-0001">2Fe-2S</keyword>
<dbReference type="GO" id="GO:0046872">
    <property type="term" value="F:metal ion binding"/>
    <property type="evidence" value="ECO:0007669"/>
    <property type="project" value="UniProtKB-KW"/>
</dbReference>
<gene>
    <name evidence="8" type="ORF">C6Y14_25165</name>
</gene>
<dbReference type="Gene3D" id="2.102.10.10">
    <property type="entry name" value="Rieske [2Fe-2S] iron-sulphur domain"/>
    <property type="match status" value="1"/>
</dbReference>
<accession>A0A2P8Q3H1</accession>
<dbReference type="EMBL" id="PYBJ01000017">
    <property type="protein sequence ID" value="PSM40773.1"/>
    <property type="molecule type" value="Genomic_DNA"/>
</dbReference>
<evidence type="ECO:0000259" key="7">
    <source>
        <dbReference type="PROSITE" id="PS51296"/>
    </source>
</evidence>
<dbReference type="RefSeq" id="WP_107019094.1">
    <property type="nucleotide sequence ID" value="NZ_KZ679047.1"/>
</dbReference>
<evidence type="ECO:0000256" key="6">
    <source>
        <dbReference type="ARBA" id="ARBA00038001"/>
    </source>
</evidence>
<dbReference type="Pfam" id="PF00355">
    <property type="entry name" value="Rieske"/>
    <property type="match status" value="1"/>
</dbReference>
<dbReference type="Proteomes" id="UP000240429">
    <property type="component" value="Unassembled WGS sequence"/>
</dbReference>
<proteinExistence type="inferred from homology"/>
<evidence type="ECO:0000256" key="3">
    <source>
        <dbReference type="ARBA" id="ARBA00023004"/>
    </source>
</evidence>
<evidence type="ECO:0000256" key="2">
    <source>
        <dbReference type="ARBA" id="ARBA00022723"/>
    </source>
</evidence>
<comment type="cofactor">
    <cofactor evidence="5">
        <name>[2Fe-2S] cluster</name>
        <dbReference type="ChEBI" id="CHEBI:190135"/>
    </cofactor>
</comment>
<dbReference type="GO" id="GO:0004497">
    <property type="term" value="F:monooxygenase activity"/>
    <property type="evidence" value="ECO:0007669"/>
    <property type="project" value="UniProtKB-ARBA"/>
</dbReference>
<evidence type="ECO:0000256" key="5">
    <source>
        <dbReference type="ARBA" id="ARBA00034078"/>
    </source>
</evidence>
<feature type="domain" description="Rieske" evidence="7">
    <location>
        <begin position="8"/>
        <end position="106"/>
    </location>
</feature>
<dbReference type="OrthoDB" id="147178at2"/>
<evidence type="ECO:0000313" key="9">
    <source>
        <dbReference type="Proteomes" id="UP000240429"/>
    </source>
</evidence>
<keyword evidence="9" id="KW-1185">Reference proteome</keyword>
<dbReference type="InterPro" id="IPR017941">
    <property type="entry name" value="Rieske_2Fe-2S"/>
</dbReference>
<dbReference type="PANTHER" id="PTHR21496">
    <property type="entry name" value="FERREDOXIN-RELATED"/>
    <property type="match status" value="1"/>
</dbReference>
<dbReference type="PANTHER" id="PTHR21496:SF0">
    <property type="entry name" value="RIESKE DOMAIN-CONTAINING PROTEIN"/>
    <property type="match status" value="1"/>
</dbReference>
<dbReference type="PROSITE" id="PS51296">
    <property type="entry name" value="RIESKE"/>
    <property type="match status" value="1"/>
</dbReference>
<sequence length="123" mass="13519">MSDAPVRWFDVPEAEGLWEGDLVEAEVAGERVLVVHHLDGSFAAYQGVCPHQEFPLAYGKWDEEENILTCAGHGWEFDLDSGAGVNPSGCRLYRYAIRATDTGAVRIGVPQDGEAHHHSSREV</sequence>
<name>A0A2P8Q3H1_9ACTN</name>
<evidence type="ECO:0000256" key="1">
    <source>
        <dbReference type="ARBA" id="ARBA00022714"/>
    </source>
</evidence>